<gene>
    <name evidence="1" type="ORF">PYW08_002857</name>
</gene>
<evidence type="ECO:0000313" key="2">
    <source>
        <dbReference type="Proteomes" id="UP001231649"/>
    </source>
</evidence>
<evidence type="ECO:0000313" key="1">
    <source>
        <dbReference type="EMBL" id="KAJ8718620.1"/>
    </source>
</evidence>
<keyword evidence="2" id="KW-1185">Reference proteome</keyword>
<comment type="caution">
    <text evidence="1">The sequence shown here is derived from an EMBL/GenBank/DDBJ whole genome shotgun (WGS) entry which is preliminary data.</text>
</comment>
<name>A0ACC2QLM1_9NEOP</name>
<proteinExistence type="predicted"/>
<dbReference type="Proteomes" id="UP001231649">
    <property type="component" value="Chromosome 13"/>
</dbReference>
<organism evidence="1 2">
    <name type="scientific">Mythimna loreyi</name>
    <dbReference type="NCBI Taxonomy" id="667449"/>
    <lineage>
        <taxon>Eukaryota</taxon>
        <taxon>Metazoa</taxon>
        <taxon>Ecdysozoa</taxon>
        <taxon>Arthropoda</taxon>
        <taxon>Hexapoda</taxon>
        <taxon>Insecta</taxon>
        <taxon>Pterygota</taxon>
        <taxon>Neoptera</taxon>
        <taxon>Endopterygota</taxon>
        <taxon>Lepidoptera</taxon>
        <taxon>Glossata</taxon>
        <taxon>Ditrysia</taxon>
        <taxon>Noctuoidea</taxon>
        <taxon>Noctuidae</taxon>
        <taxon>Noctuinae</taxon>
        <taxon>Hadenini</taxon>
        <taxon>Mythimna</taxon>
    </lineage>
</organism>
<reference evidence="1" key="1">
    <citation type="submission" date="2023-03" db="EMBL/GenBank/DDBJ databases">
        <title>Chromosome-level genomes of two armyworms, Mythimna separata and Mythimna loreyi, provide insights into the biosynthesis and reception of sex pheromones.</title>
        <authorList>
            <person name="Zhao H."/>
        </authorList>
    </citation>
    <scope>NUCLEOTIDE SEQUENCE</scope>
    <source>
        <strain evidence="1">BeijingLab</strain>
    </source>
</reference>
<sequence length="195" mass="21847">MLCKLLIVFTLVSHAVSDSCVRYTFEENYNDWLEHPWGSVCDHYPAWLAGKYSELNVTGQNERSNSFITPPSSGVLSCVSSFIFTMNFGGTIEVNTYMKATQTTDQIIVLVYKYTSTGDLVVGQGLNTPFDANFVEGWYNLRIPLTGPPTYEGFISILGMASPNSTVLVDSFRYIPPSMDESECIIYENLPQTRK</sequence>
<dbReference type="EMBL" id="CM056789">
    <property type="protein sequence ID" value="KAJ8718620.1"/>
    <property type="molecule type" value="Genomic_DNA"/>
</dbReference>
<protein>
    <submittedName>
        <fullName evidence="1">Uncharacterized protein</fullName>
    </submittedName>
</protein>
<accession>A0ACC2QLM1</accession>